<keyword evidence="1" id="KW-0812">Transmembrane</keyword>
<evidence type="ECO:0000256" key="1">
    <source>
        <dbReference type="SAM" id="Phobius"/>
    </source>
</evidence>
<name>A0A6A6GBH4_9PEZI</name>
<keyword evidence="1" id="KW-0472">Membrane</keyword>
<evidence type="ECO:0000313" key="2">
    <source>
        <dbReference type="EMBL" id="KAF2222903.1"/>
    </source>
</evidence>
<feature type="transmembrane region" description="Helical" evidence="1">
    <location>
        <begin position="135"/>
        <end position="158"/>
    </location>
</feature>
<sequence>MLGKKDKITSLRDTGIEPLKPRRRENLGVIFIILSIRFSYSRAARYSKRKCRYTRLRVGDIPLLPPTLIRALYYREVHCSRSYYYYVLRGSYYCCLIYYRYDLAAGYAGEITRQSRGRYKDKAAPLNRGVDLLRVGLNLATTAAVNVVYLASVVVLLLRDRYRLMAARTDLKERYFTFTTLA</sequence>
<protein>
    <submittedName>
        <fullName evidence="2">Uncharacterized protein</fullName>
    </submittedName>
</protein>
<keyword evidence="3" id="KW-1185">Reference proteome</keyword>
<organism evidence="2 3">
    <name type="scientific">Elsinoe ampelina</name>
    <dbReference type="NCBI Taxonomy" id="302913"/>
    <lineage>
        <taxon>Eukaryota</taxon>
        <taxon>Fungi</taxon>
        <taxon>Dikarya</taxon>
        <taxon>Ascomycota</taxon>
        <taxon>Pezizomycotina</taxon>
        <taxon>Dothideomycetes</taxon>
        <taxon>Dothideomycetidae</taxon>
        <taxon>Myriangiales</taxon>
        <taxon>Elsinoaceae</taxon>
        <taxon>Elsinoe</taxon>
    </lineage>
</organism>
<dbReference type="AlphaFoldDB" id="A0A6A6GBH4"/>
<dbReference type="Proteomes" id="UP000799538">
    <property type="component" value="Unassembled WGS sequence"/>
</dbReference>
<keyword evidence="1" id="KW-1133">Transmembrane helix</keyword>
<reference evidence="3" key="1">
    <citation type="journal article" date="2020" name="Stud. Mycol.">
        <title>101 Dothideomycetes genomes: A test case for predicting lifestyles and emergence of pathogens.</title>
        <authorList>
            <person name="Haridas S."/>
            <person name="Albert R."/>
            <person name="Binder M."/>
            <person name="Bloem J."/>
            <person name="LaButti K."/>
            <person name="Salamov A."/>
            <person name="Andreopoulos B."/>
            <person name="Baker S."/>
            <person name="Barry K."/>
            <person name="Bills G."/>
            <person name="Bluhm B."/>
            <person name="Cannon C."/>
            <person name="Castanera R."/>
            <person name="Culley D."/>
            <person name="Daum C."/>
            <person name="Ezra D."/>
            <person name="Gonzalez J."/>
            <person name="Henrissat B."/>
            <person name="Kuo A."/>
            <person name="Liang C."/>
            <person name="Lipzen A."/>
            <person name="Lutzoni F."/>
            <person name="Magnuson J."/>
            <person name="Mondo S."/>
            <person name="Nolan M."/>
            <person name="Ohm R."/>
            <person name="Pangilinan J."/>
            <person name="Park H.-J."/>
            <person name="Ramirez L."/>
            <person name="Alfaro M."/>
            <person name="Sun H."/>
            <person name="Tritt A."/>
            <person name="Yoshinaga Y."/>
            <person name="Zwiers L.-H."/>
            <person name="Turgeon B."/>
            <person name="Goodwin S."/>
            <person name="Spatafora J."/>
            <person name="Crous P."/>
            <person name="Grigoriev I."/>
        </authorList>
    </citation>
    <scope>NUCLEOTIDE SEQUENCE [LARGE SCALE GENOMIC DNA]</scope>
    <source>
        <strain evidence="3">CECT 20119</strain>
    </source>
</reference>
<accession>A0A6A6GBH4</accession>
<gene>
    <name evidence="2" type="ORF">BDZ85DRAFT_249875</name>
</gene>
<dbReference type="EMBL" id="ML992507">
    <property type="protein sequence ID" value="KAF2222903.1"/>
    <property type="molecule type" value="Genomic_DNA"/>
</dbReference>
<proteinExistence type="predicted"/>
<evidence type="ECO:0000313" key="3">
    <source>
        <dbReference type="Proteomes" id="UP000799538"/>
    </source>
</evidence>